<reference evidence="2 3" key="1">
    <citation type="submission" date="2020-08" db="EMBL/GenBank/DDBJ databases">
        <title>Aphidius gifuensis genome sequencing and assembly.</title>
        <authorList>
            <person name="Du Z."/>
        </authorList>
    </citation>
    <scope>NUCLEOTIDE SEQUENCE [LARGE SCALE GENOMIC DNA]</scope>
    <source>
        <strain evidence="2">YNYX2018</strain>
        <tissue evidence="2">Adults</tissue>
    </source>
</reference>
<dbReference type="EMBL" id="JACMRX010000005">
    <property type="protein sequence ID" value="KAF7990180.1"/>
    <property type="molecule type" value="Genomic_DNA"/>
</dbReference>
<feature type="region of interest" description="Disordered" evidence="1">
    <location>
        <begin position="71"/>
        <end position="168"/>
    </location>
</feature>
<proteinExistence type="predicted"/>
<feature type="compositionally biased region" description="Basic and acidic residues" evidence="1">
    <location>
        <begin position="133"/>
        <end position="144"/>
    </location>
</feature>
<name>A0A834XN64_APHGI</name>
<dbReference type="AlphaFoldDB" id="A0A834XN64"/>
<organism evidence="2 3">
    <name type="scientific">Aphidius gifuensis</name>
    <name type="common">Parasitoid wasp</name>
    <dbReference type="NCBI Taxonomy" id="684658"/>
    <lineage>
        <taxon>Eukaryota</taxon>
        <taxon>Metazoa</taxon>
        <taxon>Ecdysozoa</taxon>
        <taxon>Arthropoda</taxon>
        <taxon>Hexapoda</taxon>
        <taxon>Insecta</taxon>
        <taxon>Pterygota</taxon>
        <taxon>Neoptera</taxon>
        <taxon>Endopterygota</taxon>
        <taxon>Hymenoptera</taxon>
        <taxon>Apocrita</taxon>
        <taxon>Ichneumonoidea</taxon>
        <taxon>Braconidae</taxon>
        <taxon>Aphidiinae</taxon>
        <taxon>Aphidius</taxon>
    </lineage>
</organism>
<feature type="compositionally biased region" description="Basic residues" evidence="1">
    <location>
        <begin position="111"/>
        <end position="132"/>
    </location>
</feature>
<protein>
    <submittedName>
        <fullName evidence="2">Uncharacterized protein</fullName>
    </submittedName>
</protein>
<gene>
    <name evidence="2" type="ORF">HCN44_010881</name>
</gene>
<accession>A0A834XN64</accession>
<keyword evidence="3" id="KW-1185">Reference proteome</keyword>
<comment type="caution">
    <text evidence="2">The sequence shown here is derived from an EMBL/GenBank/DDBJ whole genome shotgun (WGS) entry which is preliminary data.</text>
</comment>
<sequence length="168" mass="19345">MMNPVTSALGGLKVLEKNEYALSTLDDPEEKVKAVVKFYQQKHIITKRNDINNILNNSRIDLLQNEIKKKKHLQDKEKSLERFVEATEKKGSDTESEKEMSDNLITDENKKNKKRKRYYDKNKIHTPSKKQKTSGDARVEKSTPDTESNYSVSSDEKENSIDPNKLSA</sequence>
<evidence type="ECO:0000256" key="1">
    <source>
        <dbReference type="SAM" id="MobiDB-lite"/>
    </source>
</evidence>
<feature type="compositionally biased region" description="Basic and acidic residues" evidence="1">
    <location>
        <begin position="74"/>
        <end position="101"/>
    </location>
</feature>
<dbReference type="Proteomes" id="UP000639338">
    <property type="component" value="Unassembled WGS sequence"/>
</dbReference>
<evidence type="ECO:0000313" key="3">
    <source>
        <dbReference type="Proteomes" id="UP000639338"/>
    </source>
</evidence>
<evidence type="ECO:0000313" key="2">
    <source>
        <dbReference type="EMBL" id="KAF7990180.1"/>
    </source>
</evidence>